<name>B6DTA8_BODSA</name>
<organism evidence="2">
    <name type="scientific">Bodo saltans</name>
    <name type="common">Flagellated protozoan</name>
    <dbReference type="NCBI Taxonomy" id="75058"/>
    <lineage>
        <taxon>Eukaryota</taxon>
        <taxon>Discoba</taxon>
        <taxon>Euglenozoa</taxon>
        <taxon>Kinetoplastea</taxon>
        <taxon>Metakinetoplastina</taxon>
        <taxon>Eubodonida</taxon>
        <taxon>Bodonidae</taxon>
        <taxon>Bodo</taxon>
    </lineage>
</organism>
<accession>B6DTA8</accession>
<proteinExistence type="predicted"/>
<sequence>MFCSFVVASFALQESRADNSTMMRRTTFILGSYVNHTGHYSPPVYMPLEYAQRVANPKPLEFMHPHDPKYTWNTHARQIADLSPGLFGYGRKSPSVNFNSKGGIICEIPPIPVYRQHIWCMGHAHFVLQHPRIFIKCLPGKVMVCKWCRCKFINMSTKEDNDEDWIEEEHKIATTPESIEDLSKPIRDLGGVLRQRRFQDDKEPDPFVYRSVFDPERYRWKHDHHDFEVHPAYETKSVEGETSGAPKIEAGCCPH</sequence>
<reference evidence="2" key="1">
    <citation type="submission" date="2008-08" db="EMBL/GenBank/DDBJ databases">
        <title>Insights into the genome sequence of a free-living kinetoplastid: Bodo saltans (Kinetoplastida: Euglenozoa).</title>
        <authorList>
            <person name="Jackson A.P."/>
            <person name="Quail M.A."/>
            <person name="Berriman M."/>
        </authorList>
    </citation>
    <scope>NUCLEOTIDE SEQUENCE</scope>
    <source>
        <strain evidence="2">Lake Konstanz</strain>
    </source>
</reference>
<dbReference type="VEuPathDB" id="TriTrypDB:BSAL_66185"/>
<feature type="region of interest" description="Disordered" evidence="1">
    <location>
        <begin position="235"/>
        <end position="255"/>
    </location>
</feature>
<evidence type="ECO:0000256" key="1">
    <source>
        <dbReference type="SAM" id="MobiDB-lite"/>
    </source>
</evidence>
<dbReference type="EMBL" id="FJ168550">
    <property type="protein sequence ID" value="ACI15942.1"/>
    <property type="molecule type" value="Genomic_DNA"/>
</dbReference>
<protein>
    <submittedName>
        <fullName evidence="2">Uncharacterized protein</fullName>
    </submittedName>
</protein>
<dbReference type="AlphaFoldDB" id="B6DTA8"/>
<evidence type="ECO:0000313" key="2">
    <source>
        <dbReference type="EMBL" id="ACI15942.1"/>
    </source>
</evidence>